<gene>
    <name evidence="3" type="ORF">PPACK8108_LOCUS24429</name>
</gene>
<reference evidence="3" key="1">
    <citation type="submission" date="2022-06" db="EMBL/GenBank/DDBJ databases">
        <authorList>
            <consortium name="SYNGENTA / RWTH Aachen University"/>
        </authorList>
    </citation>
    <scope>NUCLEOTIDE SEQUENCE</scope>
</reference>
<accession>A0AAV0BRZ1</accession>
<protein>
    <recommendedName>
        <fullName evidence="2">DUF7872 domain-containing protein</fullName>
    </recommendedName>
</protein>
<keyword evidence="1" id="KW-0812">Transmembrane</keyword>
<dbReference type="EMBL" id="CALTRL010006067">
    <property type="protein sequence ID" value="CAH7689371.1"/>
    <property type="molecule type" value="Genomic_DNA"/>
</dbReference>
<organism evidence="3 4">
    <name type="scientific">Phakopsora pachyrhizi</name>
    <name type="common">Asian soybean rust disease fungus</name>
    <dbReference type="NCBI Taxonomy" id="170000"/>
    <lineage>
        <taxon>Eukaryota</taxon>
        <taxon>Fungi</taxon>
        <taxon>Dikarya</taxon>
        <taxon>Basidiomycota</taxon>
        <taxon>Pucciniomycotina</taxon>
        <taxon>Pucciniomycetes</taxon>
        <taxon>Pucciniales</taxon>
        <taxon>Phakopsoraceae</taxon>
        <taxon>Phakopsora</taxon>
    </lineage>
</organism>
<keyword evidence="4" id="KW-1185">Reference proteome</keyword>
<proteinExistence type="predicted"/>
<evidence type="ECO:0000259" key="2">
    <source>
        <dbReference type="Pfam" id="PF25278"/>
    </source>
</evidence>
<dbReference type="PANTHER" id="PTHR33339">
    <property type="entry name" value="LYSM DOMAIN-CONTAINING PROTEIN"/>
    <property type="match status" value="1"/>
</dbReference>
<name>A0AAV0BRZ1_PHAPC</name>
<feature type="domain" description="DUF7872" evidence="2">
    <location>
        <begin position="308"/>
        <end position="523"/>
    </location>
</feature>
<evidence type="ECO:0000313" key="3">
    <source>
        <dbReference type="EMBL" id="CAH7689371.1"/>
    </source>
</evidence>
<sequence length="523" mass="58047">MSSAVNSTQCVIYPTTIESWNQLGVENFIQNFPNAQSLSLEDFTFVNKVTNFICGLGENCLAGQQCSPFQGPLWFTLYALQEWNMYVNNLDEAVTSAVSQVREISSEMISDFLIRPDLHSEILTSISILVASLLAIAAASAFIGIFGPISFPAWGVPPAYDLQEVEPSVVISASKLAKRSVFEEEHNFSSLSYDSIIQSDKSLKQLLINLADSPEHKINQDERLKIIKAQGNEGGLAKMPDYLDRCREVLNFLAERSVWKTWISAVFSGDQNVFIKARADAIYTITHYAPQSEDFRLQKRSSPQSVPTDHFLTWTTINTYLTSFCDHLKAVISVTAHIGVTAPVGSDEGVWGILRSGKFMNPNLNMSKLQDKIREDLKLNALAQVLKSMNVFVTIGSDKCNKKGPNGAFPGKNKLSYCSPEGLMMNLVRASKKKTINEIVNANLINEKYGYSVEFLAQSAWSCQEKNLKVDGRTPPIGLQNYSKVGCTFDLPVCDTRIPEVAHLIHKKKTVAYACRKGLALNI</sequence>
<keyword evidence="1" id="KW-1133">Transmembrane helix</keyword>
<dbReference type="PANTHER" id="PTHR33339:SF1">
    <property type="entry name" value="LYSM DOMAIN-CONTAINING PROTEIN"/>
    <property type="match status" value="1"/>
</dbReference>
<feature type="transmembrane region" description="Helical" evidence="1">
    <location>
        <begin position="122"/>
        <end position="146"/>
    </location>
</feature>
<keyword evidence="1" id="KW-0472">Membrane</keyword>
<dbReference type="Pfam" id="PF25278">
    <property type="entry name" value="DUF7872"/>
    <property type="match status" value="1"/>
</dbReference>
<dbReference type="Proteomes" id="UP001153365">
    <property type="component" value="Unassembled WGS sequence"/>
</dbReference>
<comment type="caution">
    <text evidence="3">The sequence shown here is derived from an EMBL/GenBank/DDBJ whole genome shotgun (WGS) entry which is preliminary data.</text>
</comment>
<evidence type="ECO:0000256" key="1">
    <source>
        <dbReference type="SAM" id="Phobius"/>
    </source>
</evidence>
<dbReference type="AlphaFoldDB" id="A0AAV0BRZ1"/>
<dbReference type="InterPro" id="IPR057194">
    <property type="entry name" value="DUF7872"/>
</dbReference>
<evidence type="ECO:0000313" key="4">
    <source>
        <dbReference type="Proteomes" id="UP001153365"/>
    </source>
</evidence>